<dbReference type="Proteomes" id="UP001156660">
    <property type="component" value="Unassembled WGS sequence"/>
</dbReference>
<dbReference type="InterPro" id="IPR001509">
    <property type="entry name" value="Epimerase_deHydtase"/>
</dbReference>
<feature type="domain" description="NAD-dependent epimerase/dehydratase" evidence="1">
    <location>
        <begin position="5"/>
        <end position="203"/>
    </location>
</feature>
<gene>
    <name evidence="2" type="primary">rmlB</name>
    <name evidence="3" type="ORF">BTO23_18875</name>
    <name evidence="2" type="ORF">GCM10007855_33130</name>
</gene>
<dbReference type="OrthoDB" id="329806at2"/>
<dbReference type="PANTHER" id="PTHR43245">
    <property type="entry name" value="BIFUNCTIONAL POLYMYXIN RESISTANCE PROTEIN ARNA"/>
    <property type="match status" value="1"/>
</dbReference>
<protein>
    <submittedName>
        <fullName evidence="3">dTDP-glucose 4,6-dehydratase</fullName>
    </submittedName>
</protein>
<reference evidence="5" key="3">
    <citation type="journal article" date="2019" name="Int. J. Syst. Evol. Microbiol.">
        <title>The Global Catalogue of Microorganisms (GCM) 10K type strain sequencing project: providing services to taxonomists for standard genome sequencing and annotation.</title>
        <authorList>
            <consortium name="The Broad Institute Genomics Platform"/>
            <consortium name="The Broad Institute Genome Sequencing Center for Infectious Disease"/>
            <person name="Wu L."/>
            <person name="Ma J."/>
        </authorList>
    </citation>
    <scope>NUCLEOTIDE SEQUENCE [LARGE SCALE GENOMIC DNA]</scope>
    <source>
        <strain evidence="5">NBRC 105001</strain>
    </source>
</reference>
<reference evidence="3 4" key="2">
    <citation type="submission" date="2016-12" db="EMBL/GenBank/DDBJ databases">
        <title>Diversity of luminous bacteria.</title>
        <authorList>
            <person name="Yoshizawa S."/>
            <person name="Kogure K."/>
        </authorList>
    </citation>
    <scope>NUCLEOTIDE SEQUENCE [LARGE SCALE GENOMIC DNA]</scope>
    <source>
        <strain evidence="3 4">NBRC 105001</strain>
    </source>
</reference>
<reference evidence="2" key="1">
    <citation type="journal article" date="2014" name="Int. J. Syst. Evol. Microbiol.">
        <title>Complete genome of a new Firmicutes species belonging to the dominant human colonic microbiota ('Ruminococcus bicirculans') reveals two chromosomes and a selective capacity to utilize plant glucans.</title>
        <authorList>
            <consortium name="NISC Comparative Sequencing Program"/>
            <person name="Wegmann U."/>
            <person name="Louis P."/>
            <person name="Goesmann A."/>
            <person name="Henrissat B."/>
            <person name="Duncan S.H."/>
            <person name="Flint H.J."/>
        </authorList>
    </citation>
    <scope>NUCLEOTIDE SEQUENCE</scope>
    <source>
        <strain evidence="2">NBRC 105001</strain>
    </source>
</reference>
<dbReference type="SUPFAM" id="SSF51735">
    <property type="entry name" value="NAD(P)-binding Rossmann-fold domains"/>
    <property type="match status" value="1"/>
</dbReference>
<dbReference type="EMBL" id="MSCP01000003">
    <property type="protein sequence ID" value="PQJ85384.1"/>
    <property type="molecule type" value="Genomic_DNA"/>
</dbReference>
<organism evidence="3 4">
    <name type="scientific">Aliivibrio sifiae</name>
    <dbReference type="NCBI Taxonomy" id="566293"/>
    <lineage>
        <taxon>Bacteria</taxon>
        <taxon>Pseudomonadati</taxon>
        <taxon>Pseudomonadota</taxon>
        <taxon>Gammaproteobacteria</taxon>
        <taxon>Vibrionales</taxon>
        <taxon>Vibrionaceae</taxon>
        <taxon>Aliivibrio</taxon>
    </lineage>
</organism>
<comment type="caution">
    <text evidence="3">The sequence shown here is derived from an EMBL/GenBank/DDBJ whole genome shotgun (WGS) entry which is preliminary data.</text>
</comment>
<dbReference type="CDD" id="cd08946">
    <property type="entry name" value="SDR_e"/>
    <property type="match status" value="1"/>
</dbReference>
<dbReference type="InterPro" id="IPR036291">
    <property type="entry name" value="NAD(P)-bd_dom_sf"/>
</dbReference>
<dbReference type="Proteomes" id="UP000239273">
    <property type="component" value="Unassembled WGS sequence"/>
</dbReference>
<dbReference type="InterPro" id="IPR050177">
    <property type="entry name" value="Lipid_A_modif_metabolic_enz"/>
</dbReference>
<name>A0A2S7X555_9GAMM</name>
<evidence type="ECO:0000313" key="3">
    <source>
        <dbReference type="EMBL" id="PQJ85384.1"/>
    </source>
</evidence>
<dbReference type="AlphaFoldDB" id="A0A2S7X555"/>
<dbReference type="Gene3D" id="3.40.50.720">
    <property type="entry name" value="NAD(P)-binding Rossmann-like Domain"/>
    <property type="match status" value="1"/>
</dbReference>
<dbReference type="Pfam" id="PF01370">
    <property type="entry name" value="Epimerase"/>
    <property type="match status" value="1"/>
</dbReference>
<keyword evidence="5" id="KW-1185">Reference proteome</keyword>
<proteinExistence type="predicted"/>
<evidence type="ECO:0000259" key="1">
    <source>
        <dbReference type="Pfam" id="PF01370"/>
    </source>
</evidence>
<reference evidence="2" key="4">
    <citation type="submission" date="2023-01" db="EMBL/GenBank/DDBJ databases">
        <title>Draft genome sequence of Aliivibrio sifiae strain NBRC 105001.</title>
        <authorList>
            <person name="Sun Q."/>
            <person name="Mori K."/>
        </authorList>
    </citation>
    <scope>NUCLEOTIDE SEQUENCE</scope>
    <source>
        <strain evidence="2">NBRC 105001</strain>
    </source>
</reference>
<evidence type="ECO:0000313" key="2">
    <source>
        <dbReference type="EMBL" id="GLR76438.1"/>
    </source>
</evidence>
<evidence type="ECO:0000313" key="4">
    <source>
        <dbReference type="Proteomes" id="UP000239273"/>
    </source>
</evidence>
<dbReference type="PANTHER" id="PTHR43245:SF13">
    <property type="entry name" value="UDP-D-APIOSE_UDP-D-XYLOSE SYNTHASE 2"/>
    <property type="match status" value="1"/>
</dbReference>
<accession>A0A2S7X555</accession>
<dbReference type="EMBL" id="BSOU01000010">
    <property type="protein sequence ID" value="GLR76438.1"/>
    <property type="molecule type" value="Genomic_DNA"/>
</dbReference>
<sequence length="270" mass="29990">MAKYTVVGGQGFIGAEVVKQLEEQSHNVFIPKKNDSRLFTDDLGILIYCAGHGDCNNNPFKVFHSNSVLLAEILENAAFNKLIYVSSTRLYMGQECASERDDLTVLTSDSRRLFNLTKLVSEELCLLSNKDVIVIRPSNVYGLALNSPLFLPAITRNAINNSQVDMYVTPDYKKDYVSVIDVAYAICELSGKSELSHRVFNVASGVNTSAGDIANLLNKETGCDINWHKGSVDEIFPKNDISALQNEIVFNPKNVLDDLRIMVDKFKKAL</sequence>
<evidence type="ECO:0000313" key="5">
    <source>
        <dbReference type="Proteomes" id="UP001156660"/>
    </source>
</evidence>
<dbReference type="RefSeq" id="WP_061013167.1">
    <property type="nucleotide sequence ID" value="NZ_BSOU01000010.1"/>
</dbReference>